<dbReference type="FunFam" id="3.40.50.11060:FF:000001">
    <property type="entry name" value="GTPase HflX"/>
    <property type="match status" value="1"/>
</dbReference>
<organism evidence="11 12">
    <name type="scientific">Prevotella communis</name>
    <dbReference type="NCBI Taxonomy" id="2913614"/>
    <lineage>
        <taxon>Bacteria</taxon>
        <taxon>Pseudomonadati</taxon>
        <taxon>Bacteroidota</taxon>
        <taxon>Bacteroidia</taxon>
        <taxon>Bacteroidales</taxon>
        <taxon>Prevotellaceae</taxon>
        <taxon>Prevotella</taxon>
    </lineage>
</organism>
<dbReference type="RefSeq" id="WP_091816885.1">
    <property type="nucleotide sequence ID" value="NZ_FNCQ01000007.1"/>
</dbReference>
<dbReference type="AlphaFoldDB" id="A0A1G7W123"/>
<evidence type="ECO:0000256" key="2">
    <source>
        <dbReference type="ARBA" id="ARBA00022723"/>
    </source>
</evidence>
<feature type="binding site" evidence="8">
    <location>
        <position position="246"/>
    </location>
    <ligand>
        <name>Mg(2+)</name>
        <dbReference type="ChEBI" id="CHEBI:18420"/>
    </ligand>
</feature>
<dbReference type="GO" id="GO:0005737">
    <property type="term" value="C:cytoplasm"/>
    <property type="evidence" value="ECO:0007669"/>
    <property type="project" value="UniProtKB-SubCell"/>
</dbReference>
<dbReference type="InterPro" id="IPR030394">
    <property type="entry name" value="G_HFLX_dom"/>
</dbReference>
<comment type="cofactor">
    <cofactor evidence="8">
        <name>Mg(2+)</name>
        <dbReference type="ChEBI" id="CHEBI:18420"/>
    </cofactor>
</comment>
<dbReference type="CDD" id="cd01878">
    <property type="entry name" value="HflX"/>
    <property type="match status" value="1"/>
</dbReference>
<dbReference type="PANTHER" id="PTHR10229:SF0">
    <property type="entry name" value="GTP-BINDING PROTEIN 6-RELATED"/>
    <property type="match status" value="1"/>
</dbReference>
<comment type="subcellular location">
    <subcellularLocation>
        <location evidence="6">Cytoplasm</location>
    </subcellularLocation>
    <text evidence="6">May associate with membranes.</text>
</comment>
<dbReference type="GO" id="GO:0003924">
    <property type="term" value="F:GTPase activity"/>
    <property type="evidence" value="ECO:0007669"/>
    <property type="project" value="UniProtKB-UniRule"/>
</dbReference>
<evidence type="ECO:0000256" key="3">
    <source>
        <dbReference type="ARBA" id="ARBA00022741"/>
    </source>
</evidence>
<protein>
    <recommendedName>
        <fullName evidence="6">GTPase HflX</fullName>
    </recommendedName>
    <alternativeName>
        <fullName evidence="6">GTP-binding protein HflX</fullName>
    </alternativeName>
</protein>
<keyword evidence="2 8" id="KW-0479">Metal-binding</keyword>
<sequence>MKEFVISEAKAETAILVGLITGQQDEAKTNEYLDELEFLATTAGARTVKRFTQKVGGPSSVTYVGSGKLEEIRQYIKMCEDAYDEAMEHREDYESEADMPQPIGMVIFDDELSAKQIRNIEKELQVKILDRTSLILDIFAMRAQTAEAKAQVELAQHRYMLPRLQRLWTHLERQGGGSGGGGGKGSVGLRGPGETQLEMDRRIILHRITLLKQRLAEIDKQKTTQRKNRGRLIRVALVGYTNVGKSTLMNLLSKSDVFAENKLFATLDTTVRKVTIENLPFLLADTVGFIRKLPSDLVESFKSTLDEVREADLLVHVVDISHPDFEDQIRVVEQTLSELGCSETPSMVVFNKIDAYTWTPQEEDDLTEPTKENVSLEELKKTWMAKISEKGKVKSEEYAAAPLFISAKNKENIEELRTTLYNKVRELHVQKYPYNDFLYTIEEN</sequence>
<evidence type="ECO:0000256" key="7">
    <source>
        <dbReference type="PIRSR" id="PIRSR006809-1"/>
    </source>
</evidence>
<dbReference type="FunFam" id="3.40.50.300:FF:000955">
    <property type="entry name" value="GTPase HflX"/>
    <property type="match status" value="1"/>
</dbReference>
<name>A0A1G7W123_9BACT</name>
<dbReference type="Pfam" id="PF13167">
    <property type="entry name" value="GTP-bdg_N"/>
    <property type="match status" value="1"/>
</dbReference>
<keyword evidence="12" id="KW-1185">Reference proteome</keyword>
<feature type="binding site" evidence="7">
    <location>
        <begin position="239"/>
        <end position="246"/>
    </location>
    <ligand>
        <name>GTP</name>
        <dbReference type="ChEBI" id="CHEBI:37565"/>
    </ligand>
</feature>
<evidence type="ECO:0000256" key="1">
    <source>
        <dbReference type="ARBA" id="ARBA00022490"/>
    </source>
</evidence>
<keyword evidence="3 6" id="KW-0547">Nucleotide-binding</keyword>
<dbReference type="Pfam" id="PF16360">
    <property type="entry name" value="GTP-bdg_M"/>
    <property type="match status" value="1"/>
</dbReference>
<evidence type="ECO:0000313" key="12">
    <source>
        <dbReference type="Proteomes" id="UP000198779"/>
    </source>
</evidence>
<dbReference type="InterPro" id="IPR005225">
    <property type="entry name" value="Small_GTP-bd"/>
</dbReference>
<dbReference type="PRINTS" id="PR00326">
    <property type="entry name" value="GTP1OBG"/>
</dbReference>
<feature type="region of interest" description="Disordered" evidence="9">
    <location>
        <begin position="172"/>
        <end position="192"/>
    </location>
</feature>
<dbReference type="GO" id="GO:0043022">
    <property type="term" value="F:ribosome binding"/>
    <property type="evidence" value="ECO:0007669"/>
    <property type="project" value="TreeGrafter"/>
</dbReference>
<dbReference type="HAMAP" id="MF_00900">
    <property type="entry name" value="GTPase_HflX"/>
    <property type="match status" value="1"/>
</dbReference>
<feature type="binding site" evidence="7">
    <location>
        <begin position="351"/>
        <end position="354"/>
    </location>
    <ligand>
        <name>GTP</name>
        <dbReference type="ChEBI" id="CHEBI:37565"/>
    </ligand>
</feature>
<dbReference type="PROSITE" id="PS51705">
    <property type="entry name" value="G_HFLX"/>
    <property type="match status" value="1"/>
</dbReference>
<evidence type="ECO:0000256" key="4">
    <source>
        <dbReference type="ARBA" id="ARBA00022842"/>
    </source>
</evidence>
<feature type="binding site" evidence="7">
    <location>
        <begin position="285"/>
        <end position="288"/>
    </location>
    <ligand>
        <name>GTP</name>
        <dbReference type="ChEBI" id="CHEBI:37565"/>
    </ligand>
</feature>
<gene>
    <name evidence="6" type="primary">hflX</name>
    <name evidence="11" type="ORF">SAMN04487901_10715</name>
</gene>
<dbReference type="STRING" id="645274.SAMN04487901_10715"/>
<dbReference type="Gene3D" id="3.40.50.11060">
    <property type="entry name" value="GTPase HflX, N-terminal domain"/>
    <property type="match status" value="1"/>
</dbReference>
<dbReference type="SUPFAM" id="SSF52540">
    <property type="entry name" value="P-loop containing nucleoside triphosphate hydrolases"/>
    <property type="match status" value="1"/>
</dbReference>
<dbReference type="NCBIfam" id="TIGR00231">
    <property type="entry name" value="small_GTP"/>
    <property type="match status" value="1"/>
</dbReference>
<feature type="binding site" evidence="7">
    <location>
        <begin position="406"/>
        <end position="408"/>
    </location>
    <ligand>
        <name>GTP</name>
        <dbReference type="ChEBI" id="CHEBI:37565"/>
    </ligand>
</feature>
<dbReference type="InterPro" id="IPR032305">
    <property type="entry name" value="GTP-bd_M"/>
</dbReference>
<evidence type="ECO:0000256" key="6">
    <source>
        <dbReference type="HAMAP-Rule" id="MF_00900"/>
    </source>
</evidence>
<dbReference type="InterPro" id="IPR016496">
    <property type="entry name" value="GTPase_HflX"/>
</dbReference>
<keyword evidence="1 6" id="KW-0963">Cytoplasm</keyword>
<evidence type="ECO:0000256" key="9">
    <source>
        <dbReference type="SAM" id="MobiDB-lite"/>
    </source>
</evidence>
<evidence type="ECO:0000313" key="11">
    <source>
        <dbReference type="EMBL" id="SDG65734.1"/>
    </source>
</evidence>
<dbReference type="PIRSF" id="PIRSF006809">
    <property type="entry name" value="GTP-binding_hflX_prd"/>
    <property type="match status" value="1"/>
</dbReference>
<dbReference type="InterPro" id="IPR042108">
    <property type="entry name" value="GTPase_HflX_N_sf"/>
</dbReference>
<dbReference type="PANTHER" id="PTHR10229">
    <property type="entry name" value="GTP-BINDING PROTEIN HFLX"/>
    <property type="match status" value="1"/>
</dbReference>
<evidence type="ECO:0000256" key="8">
    <source>
        <dbReference type="PIRSR" id="PIRSR006809-2"/>
    </source>
</evidence>
<proteinExistence type="inferred from homology"/>
<dbReference type="Gene3D" id="3.40.50.300">
    <property type="entry name" value="P-loop containing nucleotide triphosphate hydrolases"/>
    <property type="match status" value="1"/>
</dbReference>
<dbReference type="EMBL" id="FNCQ01000007">
    <property type="protein sequence ID" value="SDG65734.1"/>
    <property type="molecule type" value="Genomic_DNA"/>
</dbReference>
<comment type="similarity">
    <text evidence="6">Belongs to the TRAFAC class OBG-HflX-like GTPase superfamily. HflX GTPase family.</text>
</comment>
<comment type="function">
    <text evidence="6">GTPase that associates with the 50S ribosomal subunit and may have a role during protein synthesis or ribosome biogenesis.</text>
</comment>
<dbReference type="Pfam" id="PF01926">
    <property type="entry name" value="MMR_HSR1"/>
    <property type="match status" value="1"/>
</dbReference>
<dbReference type="Gene3D" id="6.10.250.2860">
    <property type="match status" value="1"/>
</dbReference>
<dbReference type="GO" id="GO:0046872">
    <property type="term" value="F:metal ion binding"/>
    <property type="evidence" value="ECO:0007669"/>
    <property type="project" value="UniProtKB-KW"/>
</dbReference>
<dbReference type="NCBIfam" id="TIGR03156">
    <property type="entry name" value="GTP_HflX"/>
    <property type="match status" value="1"/>
</dbReference>
<keyword evidence="4 8" id="KW-0460">Magnesium</keyword>
<evidence type="ECO:0000259" key="10">
    <source>
        <dbReference type="PROSITE" id="PS51705"/>
    </source>
</evidence>
<keyword evidence="5 6" id="KW-0342">GTP-binding</keyword>
<evidence type="ECO:0000256" key="5">
    <source>
        <dbReference type="ARBA" id="ARBA00023134"/>
    </source>
</evidence>
<dbReference type="InterPro" id="IPR006073">
    <property type="entry name" value="GTP-bd"/>
</dbReference>
<comment type="subunit">
    <text evidence="6">Monomer. Associates with the 50S ribosomal subunit.</text>
</comment>
<feature type="binding site" evidence="8">
    <location>
        <position position="266"/>
    </location>
    <ligand>
        <name>Mg(2+)</name>
        <dbReference type="ChEBI" id="CHEBI:18420"/>
    </ligand>
</feature>
<accession>A0A1G7W123</accession>
<dbReference type="GO" id="GO:0005525">
    <property type="term" value="F:GTP binding"/>
    <property type="evidence" value="ECO:0007669"/>
    <property type="project" value="UniProtKB-UniRule"/>
</dbReference>
<reference evidence="12" key="1">
    <citation type="submission" date="2016-10" db="EMBL/GenBank/DDBJ databases">
        <authorList>
            <person name="Varghese N."/>
            <person name="Submissions S."/>
        </authorList>
    </citation>
    <scope>NUCLEOTIDE SEQUENCE [LARGE SCALE GENOMIC DNA]</scope>
    <source>
        <strain evidence="12">BP1-148</strain>
    </source>
</reference>
<feature type="compositionally biased region" description="Gly residues" evidence="9">
    <location>
        <begin position="174"/>
        <end position="191"/>
    </location>
</feature>
<dbReference type="Proteomes" id="UP000198779">
    <property type="component" value="Unassembled WGS sequence"/>
</dbReference>
<dbReference type="InterPro" id="IPR025121">
    <property type="entry name" value="GTPase_HflX_N"/>
</dbReference>
<dbReference type="InterPro" id="IPR027417">
    <property type="entry name" value="P-loop_NTPase"/>
</dbReference>
<feature type="binding site" evidence="7">
    <location>
        <begin position="264"/>
        <end position="268"/>
    </location>
    <ligand>
        <name>GTP</name>
        <dbReference type="ChEBI" id="CHEBI:37565"/>
    </ligand>
</feature>
<feature type="domain" description="Hflx-type G" evidence="10">
    <location>
        <begin position="233"/>
        <end position="428"/>
    </location>
</feature>